<dbReference type="SMART" id="SM00015">
    <property type="entry name" value="IQ"/>
    <property type="match status" value="3"/>
</dbReference>
<protein>
    <recommendedName>
        <fullName evidence="7">Spermatogenesis-associated protein 17</fullName>
    </recommendedName>
</protein>
<dbReference type="Proteomes" id="UP000410492">
    <property type="component" value="Unassembled WGS sequence"/>
</dbReference>
<evidence type="ECO:0000256" key="3">
    <source>
        <dbReference type="ARBA" id="ARBA00022737"/>
    </source>
</evidence>
<dbReference type="Gene3D" id="1.20.5.190">
    <property type="match status" value="1"/>
</dbReference>
<dbReference type="PROSITE" id="PS50096">
    <property type="entry name" value="IQ"/>
    <property type="match status" value="2"/>
</dbReference>
<comment type="subcellular location">
    <subcellularLocation>
        <location evidence="1">Cytoplasm</location>
    </subcellularLocation>
</comment>
<sequence length="336" mass="39922">MASVYYLFDDAVHTEDSIVQYYEDNNAVSRREHFAAVKIQKHVRGWLVRKWIELLNESATLIQKTYRGWIVRYLLPDKLHEYYDRTCLKHINFCAAKIQATWKGYHFRKYEVCIKDIREERARREQANLEMQRMMKLQKELMMGGVLGGTTPQNINMLENIITVCLDRHHLLSTQKTKGVLSAPHSEELSELEKILKAVPWTDYMQELREIYNSSATREEKPPQYTYKHPKLKKQEDLLRQKDPNLETPPRPCFEKPKKYFDVYGGLIKGKPYERMITKCEKYRKPITAVLRTFDSSKNICEKDFDLNILKMVAKEAEVPPYYIDFWLSKCKNHNL</sequence>
<dbReference type="Pfam" id="PF00612">
    <property type="entry name" value="IQ"/>
    <property type="match status" value="3"/>
</dbReference>
<dbReference type="PANTHER" id="PTHR22706">
    <property type="entry name" value="ASSEMBLY FACTOR FOR SPINDLE MICROTUBULES"/>
    <property type="match status" value="1"/>
</dbReference>
<name>A0A653DQ29_CALMS</name>
<reference evidence="5 6" key="1">
    <citation type="submission" date="2019-01" db="EMBL/GenBank/DDBJ databases">
        <authorList>
            <person name="Sayadi A."/>
        </authorList>
    </citation>
    <scope>NUCLEOTIDE SEQUENCE [LARGE SCALE GENOMIC DNA]</scope>
</reference>
<evidence type="ECO:0000256" key="1">
    <source>
        <dbReference type="ARBA" id="ARBA00004496"/>
    </source>
</evidence>
<evidence type="ECO:0000256" key="2">
    <source>
        <dbReference type="ARBA" id="ARBA00022490"/>
    </source>
</evidence>
<dbReference type="GO" id="GO:0005516">
    <property type="term" value="F:calmodulin binding"/>
    <property type="evidence" value="ECO:0007669"/>
    <property type="project" value="UniProtKB-KW"/>
</dbReference>
<evidence type="ECO:0000256" key="4">
    <source>
        <dbReference type="ARBA" id="ARBA00022860"/>
    </source>
</evidence>
<evidence type="ECO:0000313" key="6">
    <source>
        <dbReference type="Proteomes" id="UP000410492"/>
    </source>
</evidence>
<dbReference type="GO" id="GO:0000278">
    <property type="term" value="P:mitotic cell cycle"/>
    <property type="evidence" value="ECO:0007669"/>
    <property type="project" value="TreeGrafter"/>
</dbReference>
<dbReference type="GO" id="GO:0005737">
    <property type="term" value="C:cytoplasm"/>
    <property type="evidence" value="ECO:0007669"/>
    <property type="project" value="UniProtKB-SubCell"/>
</dbReference>
<dbReference type="InterPro" id="IPR027417">
    <property type="entry name" value="P-loop_NTPase"/>
</dbReference>
<keyword evidence="4" id="KW-0112">Calmodulin-binding</keyword>
<dbReference type="EMBL" id="CAACVG010013777">
    <property type="protein sequence ID" value="VEN62347.1"/>
    <property type="molecule type" value="Genomic_DNA"/>
</dbReference>
<accession>A0A653DQ29</accession>
<dbReference type="GO" id="GO:0000922">
    <property type="term" value="C:spindle pole"/>
    <property type="evidence" value="ECO:0007669"/>
    <property type="project" value="TreeGrafter"/>
</dbReference>
<dbReference type="InterPro" id="IPR000048">
    <property type="entry name" value="IQ_motif_EF-hand-BS"/>
</dbReference>
<proteinExistence type="predicted"/>
<evidence type="ECO:0000313" key="5">
    <source>
        <dbReference type="EMBL" id="VEN62347.1"/>
    </source>
</evidence>
<dbReference type="GO" id="GO:0007051">
    <property type="term" value="P:spindle organization"/>
    <property type="evidence" value="ECO:0007669"/>
    <property type="project" value="TreeGrafter"/>
</dbReference>
<keyword evidence="6" id="KW-1185">Reference proteome</keyword>
<dbReference type="CDD" id="cd23767">
    <property type="entry name" value="IQCD"/>
    <property type="match status" value="1"/>
</dbReference>
<dbReference type="InterPro" id="IPR051185">
    <property type="entry name" value="ASPM"/>
</dbReference>
<organism evidence="5 6">
    <name type="scientific">Callosobruchus maculatus</name>
    <name type="common">Southern cowpea weevil</name>
    <name type="synonym">Pulse bruchid</name>
    <dbReference type="NCBI Taxonomy" id="64391"/>
    <lineage>
        <taxon>Eukaryota</taxon>
        <taxon>Metazoa</taxon>
        <taxon>Ecdysozoa</taxon>
        <taxon>Arthropoda</taxon>
        <taxon>Hexapoda</taxon>
        <taxon>Insecta</taxon>
        <taxon>Pterygota</taxon>
        <taxon>Neoptera</taxon>
        <taxon>Endopterygota</taxon>
        <taxon>Coleoptera</taxon>
        <taxon>Polyphaga</taxon>
        <taxon>Cucujiformia</taxon>
        <taxon>Chrysomeloidea</taxon>
        <taxon>Chrysomelidae</taxon>
        <taxon>Bruchinae</taxon>
        <taxon>Bruchini</taxon>
        <taxon>Callosobruchus</taxon>
    </lineage>
</organism>
<dbReference type="SUPFAM" id="SSF52540">
    <property type="entry name" value="P-loop containing nucleoside triphosphate hydrolases"/>
    <property type="match status" value="1"/>
</dbReference>
<gene>
    <name evidence="5" type="ORF">CALMAC_LOCUS19478</name>
</gene>
<dbReference type="PANTHER" id="PTHR22706:SF1">
    <property type="entry name" value="ASSEMBLY FACTOR FOR SPINDLE MICROTUBULES"/>
    <property type="match status" value="1"/>
</dbReference>
<evidence type="ECO:0008006" key="7">
    <source>
        <dbReference type="Google" id="ProtNLM"/>
    </source>
</evidence>
<dbReference type="AlphaFoldDB" id="A0A653DQ29"/>
<dbReference type="OrthoDB" id="190375at2759"/>
<dbReference type="GO" id="GO:0051295">
    <property type="term" value="P:establishment of meiotic spindle localization"/>
    <property type="evidence" value="ECO:0007669"/>
    <property type="project" value="TreeGrafter"/>
</dbReference>
<keyword evidence="3" id="KW-0677">Repeat</keyword>
<keyword evidence="2" id="KW-0963">Cytoplasm</keyword>